<keyword evidence="3 5" id="KW-0067">ATP-binding</keyword>
<dbReference type="InterPro" id="IPR004412">
    <property type="entry name" value="GatA"/>
</dbReference>
<comment type="subunit">
    <text evidence="5">Subunit of the heterotrimeric GatCAB amidotransferase (AdT) complex, composed of A, B and C subunits.</text>
</comment>
<dbReference type="Pfam" id="PF01425">
    <property type="entry name" value="Amidase"/>
    <property type="match status" value="3"/>
</dbReference>
<evidence type="ECO:0000256" key="2">
    <source>
        <dbReference type="ARBA" id="ARBA00022741"/>
    </source>
</evidence>
<feature type="domain" description="Amidase" evidence="7">
    <location>
        <begin position="85"/>
        <end position="246"/>
    </location>
</feature>
<dbReference type="EMBL" id="AZHD01000009">
    <property type="protein sequence ID" value="OAA60570.1"/>
    <property type="molecule type" value="Genomic_DNA"/>
</dbReference>
<feature type="active site" description="Charge relay system" evidence="5">
    <location>
        <position position="88"/>
    </location>
</feature>
<dbReference type="InterPro" id="IPR023631">
    <property type="entry name" value="Amidase_dom"/>
</dbReference>
<dbReference type="GO" id="GO:0032543">
    <property type="term" value="P:mitochondrial translation"/>
    <property type="evidence" value="ECO:0007669"/>
    <property type="project" value="UniProtKB-UniRule"/>
</dbReference>
<evidence type="ECO:0000313" key="9">
    <source>
        <dbReference type="Proteomes" id="UP000076874"/>
    </source>
</evidence>
<evidence type="ECO:0000256" key="4">
    <source>
        <dbReference type="ARBA" id="ARBA00022917"/>
    </source>
</evidence>
<dbReference type="AlphaFoldDB" id="A0A167TG99"/>
<comment type="subcellular location">
    <subcellularLocation>
        <location evidence="5">Mitochondrion</location>
    </subcellularLocation>
</comment>
<dbReference type="PANTHER" id="PTHR11895">
    <property type="entry name" value="TRANSAMIDASE"/>
    <property type="match status" value="1"/>
</dbReference>
<comment type="catalytic activity">
    <reaction evidence="5">
        <text>L-glutamyl-tRNA(Gln) + L-glutamine + ATP + H2O = L-glutaminyl-tRNA(Gln) + L-glutamate + ADP + phosphate + H(+)</text>
        <dbReference type="Rhea" id="RHEA:17521"/>
        <dbReference type="Rhea" id="RHEA-COMP:9681"/>
        <dbReference type="Rhea" id="RHEA-COMP:9684"/>
        <dbReference type="ChEBI" id="CHEBI:15377"/>
        <dbReference type="ChEBI" id="CHEBI:15378"/>
        <dbReference type="ChEBI" id="CHEBI:29985"/>
        <dbReference type="ChEBI" id="CHEBI:30616"/>
        <dbReference type="ChEBI" id="CHEBI:43474"/>
        <dbReference type="ChEBI" id="CHEBI:58359"/>
        <dbReference type="ChEBI" id="CHEBI:78520"/>
        <dbReference type="ChEBI" id="CHEBI:78521"/>
        <dbReference type="ChEBI" id="CHEBI:456216"/>
        <dbReference type="EC" id="6.3.5.7"/>
    </reaction>
</comment>
<comment type="function">
    <text evidence="5">Allows the formation of correctly charged Gln-tRNA(Gln) through the transamidation of misacylated Glu-tRNA(Gln) in the mitochondria. The reaction takes place in the presence of glutamine and ATP through an activated gamma-phospho-Glu-tRNA(Gln).</text>
</comment>
<dbReference type="GO" id="GO:0050567">
    <property type="term" value="F:glutaminyl-tRNA synthase (glutamine-hydrolyzing) activity"/>
    <property type="evidence" value="ECO:0007669"/>
    <property type="project" value="UniProtKB-UniRule"/>
</dbReference>
<protein>
    <recommendedName>
        <fullName evidence="5">Glutamyl-tRNA(Gln) amidotransferase subunit A, mitochondrial</fullName>
        <shortName evidence="5">Glu-AdT subunit A</shortName>
        <ecNumber evidence="5">6.3.5.7</ecNumber>
    </recommendedName>
</protein>
<evidence type="ECO:0000256" key="6">
    <source>
        <dbReference type="SAM" id="MobiDB-lite"/>
    </source>
</evidence>
<dbReference type="InterPro" id="IPR000120">
    <property type="entry name" value="Amidase"/>
</dbReference>
<dbReference type="GO" id="GO:0005739">
    <property type="term" value="C:mitochondrion"/>
    <property type="evidence" value="ECO:0007669"/>
    <property type="project" value="UniProtKB-SubCell"/>
</dbReference>
<keyword evidence="9" id="KW-1185">Reference proteome</keyword>
<dbReference type="GO" id="GO:0030956">
    <property type="term" value="C:glutamyl-tRNA(Gln) amidotransferase complex"/>
    <property type="evidence" value="ECO:0007669"/>
    <property type="project" value="UniProtKB-UniRule"/>
</dbReference>
<dbReference type="GO" id="GO:0070681">
    <property type="term" value="P:glutaminyl-tRNAGln biosynthesis via transamidation"/>
    <property type="evidence" value="ECO:0007669"/>
    <property type="project" value="UniProtKB-UniRule"/>
</dbReference>
<feature type="region of interest" description="Disordered" evidence="6">
    <location>
        <begin position="602"/>
        <end position="621"/>
    </location>
</feature>
<dbReference type="SUPFAM" id="SSF75304">
    <property type="entry name" value="Amidase signature (AS) enzymes"/>
    <property type="match status" value="1"/>
</dbReference>
<feature type="domain" description="Amidase" evidence="7">
    <location>
        <begin position="300"/>
        <end position="456"/>
    </location>
</feature>
<comment type="caution">
    <text evidence="8">The sequence shown here is derived from an EMBL/GenBank/DDBJ whole genome shotgun (WGS) entry which is preliminary data.</text>
</comment>
<organism evidence="8 9">
    <name type="scientific">Niveomyces insectorum RCEF 264</name>
    <dbReference type="NCBI Taxonomy" id="1081102"/>
    <lineage>
        <taxon>Eukaryota</taxon>
        <taxon>Fungi</taxon>
        <taxon>Dikarya</taxon>
        <taxon>Ascomycota</taxon>
        <taxon>Pezizomycotina</taxon>
        <taxon>Sordariomycetes</taxon>
        <taxon>Hypocreomycetidae</taxon>
        <taxon>Hypocreales</taxon>
        <taxon>Cordycipitaceae</taxon>
        <taxon>Niveomyces</taxon>
    </lineage>
</organism>
<evidence type="ECO:0000256" key="1">
    <source>
        <dbReference type="ARBA" id="ARBA00022598"/>
    </source>
</evidence>
<comment type="similarity">
    <text evidence="5">Belongs to the amidase family. GatA subfamily.</text>
</comment>
<feature type="active site" description="Charge relay system" evidence="5">
    <location>
        <position position="176"/>
    </location>
</feature>
<dbReference type="STRING" id="1081102.A0A167TG99"/>
<keyword evidence="2 5" id="KW-0547">Nucleotide-binding</keyword>
<dbReference type="GO" id="GO:0005524">
    <property type="term" value="F:ATP binding"/>
    <property type="evidence" value="ECO:0007669"/>
    <property type="project" value="UniProtKB-KW"/>
</dbReference>
<keyword evidence="4 5" id="KW-0648">Protein biosynthesis</keyword>
<dbReference type="GO" id="GO:0016740">
    <property type="term" value="F:transferase activity"/>
    <property type="evidence" value="ECO:0007669"/>
    <property type="project" value="UniProtKB-KW"/>
</dbReference>
<feature type="region of interest" description="Disordered" evidence="6">
    <location>
        <begin position="25"/>
        <end position="64"/>
    </location>
</feature>
<reference evidence="8 9" key="1">
    <citation type="journal article" date="2016" name="Genome Biol. Evol.">
        <title>Divergent and convergent evolution of fungal pathogenicity.</title>
        <authorList>
            <person name="Shang Y."/>
            <person name="Xiao G."/>
            <person name="Zheng P."/>
            <person name="Cen K."/>
            <person name="Zhan S."/>
            <person name="Wang C."/>
        </authorList>
    </citation>
    <scope>NUCLEOTIDE SEQUENCE [LARGE SCALE GENOMIC DNA]</scope>
    <source>
        <strain evidence="8 9">RCEF 264</strain>
    </source>
</reference>
<feature type="domain" description="Amidase" evidence="7">
    <location>
        <begin position="501"/>
        <end position="590"/>
    </location>
</feature>
<name>A0A167TG99_9HYPO</name>
<feature type="active site" description="Acyl-ester intermediate" evidence="5">
    <location>
        <position position="200"/>
    </location>
</feature>
<keyword evidence="1 5" id="KW-0436">Ligase</keyword>
<sequence>MPAHARQLGRTRPAACVWSAGLRQRPLSQSDRVGETWRRLSSTTAAPSKDAAPAPQPASAPDWNHFISRVPTPLPRTDHPHAFTLAVKDNIATRGTDLPTTCGSRMLAGYRSPFEATVVTQLRQRGAVLVGKTNLDEFGMGSHNLYSHWGPVAAPAAGTPSSSSSFSSSSLSVGGSSGGSAVAVRLGDADVALGTDTGGSVRLPAAYGGVVGYKPSYGMLSRFGVVPYANSLDTVGLLARAVAPIRRLIVGDDDDAGNGGGGGADGLWRVADTGRDPTSLPLPTRLRLAAQREGYGASSSKGNDKPLRGLSFGIPLEYNIAELDPRIRAAWVAAAAQLRALGADTVAAVALPSTRHALSAYYVLAAAEAASNLARYDGVRYGGVKGSTDVDPNGGGGDGSGHVLYERVRGAGLGPEVQQRILLGAYALSSAARDNYFLQAQRVRRRVVRDFDAVFRLANPLRDHDEAEESNGGGDDEDAYHIDLSDLPEGLPLANRRGPARVDFLLCPTAPTPAPRIADVLAASSSSPVAAYINDVFTAPASLAGLPAISIPTPPPLPSSSSGEATTAQSSSFCPGFQLIGQYWDDARLLRVAEAMMEASFRRPEDQEALAHHRQTGTAEA</sequence>
<dbReference type="HAMAP" id="MF_00120">
    <property type="entry name" value="GatA"/>
    <property type="match status" value="1"/>
</dbReference>
<dbReference type="OrthoDB" id="421993at2759"/>
<dbReference type="EC" id="6.3.5.7" evidence="5"/>
<evidence type="ECO:0000259" key="7">
    <source>
        <dbReference type="Pfam" id="PF01425"/>
    </source>
</evidence>
<accession>A0A167TG99</accession>
<feature type="compositionally biased region" description="Low complexity" evidence="6">
    <location>
        <begin position="41"/>
        <end position="62"/>
    </location>
</feature>
<dbReference type="Gene3D" id="3.90.1300.10">
    <property type="entry name" value="Amidase signature (AS) domain"/>
    <property type="match status" value="1"/>
</dbReference>
<keyword evidence="8" id="KW-0808">Transferase</keyword>
<evidence type="ECO:0000313" key="8">
    <source>
        <dbReference type="EMBL" id="OAA60570.1"/>
    </source>
</evidence>
<evidence type="ECO:0000256" key="5">
    <source>
        <dbReference type="HAMAP-Rule" id="MF_03150"/>
    </source>
</evidence>
<keyword evidence="5" id="KW-0496">Mitochondrion</keyword>
<dbReference type="Proteomes" id="UP000076874">
    <property type="component" value="Unassembled WGS sequence"/>
</dbReference>
<evidence type="ECO:0000256" key="3">
    <source>
        <dbReference type="ARBA" id="ARBA00022840"/>
    </source>
</evidence>
<gene>
    <name evidence="8" type="ORF">SPI_05694</name>
</gene>
<feature type="compositionally biased region" description="Basic and acidic residues" evidence="6">
    <location>
        <begin position="602"/>
        <end position="611"/>
    </location>
</feature>
<dbReference type="PANTHER" id="PTHR11895:SF7">
    <property type="entry name" value="GLUTAMYL-TRNA(GLN) AMIDOTRANSFERASE SUBUNIT A, MITOCHONDRIAL"/>
    <property type="match status" value="1"/>
</dbReference>
<proteinExistence type="inferred from homology"/>
<dbReference type="InterPro" id="IPR036928">
    <property type="entry name" value="AS_sf"/>
</dbReference>